<name>A0A927ZR37_SELRU</name>
<gene>
    <name evidence="2" type="ORF">E7201_04830</name>
</gene>
<keyword evidence="1" id="KW-0732">Signal</keyword>
<dbReference type="AlphaFoldDB" id="A0A927ZR37"/>
<comment type="caution">
    <text evidence="2">The sequence shown here is derived from an EMBL/GenBank/DDBJ whole genome shotgun (WGS) entry which is preliminary data.</text>
</comment>
<sequence>MKGKKKIFALLAAGLVCLSAPVQARHAAVSGAVTIVHPDRELQKQQVKEGGETKLLDRIKNILQNEKKQQSSAAAKVEAPEQTKNGLARWDMVSRDEGGTLLFSDSPEYVEQNGILYQDSVQGDARVLFYHLNNSSEPKKLAVVLKNEYNGRNEVLVTRGGSGRPSSDYLKVGKATQLEYFSGEKNQKINLSAGMSKLLQENMNMTILQPGELTYGVFDFHAEHSVLVSVIMLDAYGDPVTAVENLPVLPKDEMRLRGTFKGMNRVLSAKKVYNPGEDGGVYFMLADDKSDKYRTGVDATDGSAVINYGNYGINYRIELPVQAGKVDYYLSPLGGTYAGAMRSFQATKTYTLFPTPGERAYFGDRTAPESDTVQAQREAGTWQLAKNTELAPLGESVGKSETVFEFSPPGASNLPVAVVMLPKK</sequence>
<proteinExistence type="predicted"/>
<organism evidence="2 3">
    <name type="scientific">Selenomonas ruminantium</name>
    <dbReference type="NCBI Taxonomy" id="971"/>
    <lineage>
        <taxon>Bacteria</taxon>
        <taxon>Bacillati</taxon>
        <taxon>Bacillota</taxon>
        <taxon>Negativicutes</taxon>
        <taxon>Selenomonadales</taxon>
        <taxon>Selenomonadaceae</taxon>
        <taxon>Selenomonas</taxon>
    </lineage>
</organism>
<protein>
    <submittedName>
        <fullName evidence="2">Copper amine oxidase</fullName>
    </submittedName>
</protein>
<evidence type="ECO:0000313" key="3">
    <source>
        <dbReference type="Proteomes" id="UP000761380"/>
    </source>
</evidence>
<accession>A0A927ZR37</accession>
<evidence type="ECO:0000313" key="2">
    <source>
        <dbReference type="EMBL" id="MBE6092481.1"/>
    </source>
</evidence>
<evidence type="ECO:0000256" key="1">
    <source>
        <dbReference type="SAM" id="SignalP"/>
    </source>
</evidence>
<dbReference type="Proteomes" id="UP000761380">
    <property type="component" value="Unassembled WGS sequence"/>
</dbReference>
<reference evidence="2" key="1">
    <citation type="submission" date="2019-04" db="EMBL/GenBank/DDBJ databases">
        <title>Evolution of Biomass-Degrading Anaerobic Consortia Revealed by Metagenomics.</title>
        <authorList>
            <person name="Peng X."/>
        </authorList>
    </citation>
    <scope>NUCLEOTIDE SEQUENCE</scope>
    <source>
        <strain evidence="2">SIG240</strain>
    </source>
</reference>
<feature type="chain" id="PRO_5039124430" evidence="1">
    <location>
        <begin position="25"/>
        <end position="424"/>
    </location>
</feature>
<dbReference type="EMBL" id="SVBY01000025">
    <property type="protein sequence ID" value="MBE6092481.1"/>
    <property type="molecule type" value="Genomic_DNA"/>
</dbReference>
<feature type="signal peptide" evidence="1">
    <location>
        <begin position="1"/>
        <end position="24"/>
    </location>
</feature>